<dbReference type="OrthoDB" id="9789430at2"/>
<dbReference type="KEGG" id="nio:NITINOP_2756"/>
<dbReference type="RefSeq" id="WP_062486530.1">
    <property type="nucleotide sequence ID" value="NZ_LN885086.1"/>
</dbReference>
<dbReference type="AlphaFoldDB" id="A0A0S4KWH1"/>
<dbReference type="InterPro" id="IPR006665">
    <property type="entry name" value="OmpA-like"/>
</dbReference>
<name>A0A0S4KWH1_9BACT</name>
<dbReference type="EMBL" id="LN885086">
    <property type="protein sequence ID" value="CUQ67728.1"/>
    <property type="molecule type" value="Genomic_DNA"/>
</dbReference>
<accession>A0A0S4KWH1</accession>
<dbReference type="InterPro" id="IPR036737">
    <property type="entry name" value="OmpA-like_sf"/>
</dbReference>
<dbReference type="STRING" id="1715989.NITINOP_2756"/>
<protein>
    <recommendedName>
        <fullName evidence="2">OmpA-like domain-containing protein</fullName>
    </recommendedName>
</protein>
<proteinExistence type="predicted"/>
<evidence type="ECO:0000256" key="1">
    <source>
        <dbReference type="PROSITE-ProRule" id="PRU00473"/>
    </source>
</evidence>
<sequence>MERRSFGPHDSEEGSFSTAAGTTDLMTSLAVVCMLLLAAQSVTGTGDNPSPSAPTVSAVDVLRREMESDGLTIARADDPSLLRVAVPDTVLNFAFGKSVLSPAAEAFLTEAMPRYAAVLCGPHGDEVETFVIEGHTDDQGDDIRNLKLSQERSFAVLSKSLVAIRDRAPWAYACFQRKVSANGRGSQELLRNALGFPDRERSRRVVFKLYFRSAARG</sequence>
<dbReference type="GO" id="GO:0016020">
    <property type="term" value="C:membrane"/>
    <property type="evidence" value="ECO:0007669"/>
    <property type="project" value="UniProtKB-UniRule"/>
</dbReference>
<dbReference type="SUPFAM" id="SSF103088">
    <property type="entry name" value="OmpA-like"/>
    <property type="match status" value="1"/>
</dbReference>
<evidence type="ECO:0000313" key="4">
    <source>
        <dbReference type="Proteomes" id="UP000066284"/>
    </source>
</evidence>
<organism evidence="3 4">
    <name type="scientific">Candidatus Nitrospira inopinata</name>
    <dbReference type="NCBI Taxonomy" id="1715989"/>
    <lineage>
        <taxon>Bacteria</taxon>
        <taxon>Pseudomonadati</taxon>
        <taxon>Nitrospirota</taxon>
        <taxon>Nitrospiria</taxon>
        <taxon>Nitrospirales</taxon>
        <taxon>Nitrospiraceae</taxon>
        <taxon>Nitrospira</taxon>
    </lineage>
</organism>
<reference evidence="4" key="1">
    <citation type="submission" date="2015-09" db="EMBL/GenBank/DDBJ databases">
        <authorList>
            <person name="Daims H."/>
        </authorList>
    </citation>
    <scope>NUCLEOTIDE SEQUENCE [LARGE SCALE GENOMIC DNA]</scope>
</reference>
<feature type="domain" description="OmpA-like" evidence="2">
    <location>
        <begin position="80"/>
        <end position="213"/>
    </location>
</feature>
<dbReference type="Gene3D" id="3.30.1330.60">
    <property type="entry name" value="OmpA-like domain"/>
    <property type="match status" value="1"/>
</dbReference>
<keyword evidence="4" id="KW-1185">Reference proteome</keyword>
<dbReference type="Pfam" id="PF00691">
    <property type="entry name" value="OmpA"/>
    <property type="match status" value="1"/>
</dbReference>
<dbReference type="Proteomes" id="UP000066284">
    <property type="component" value="Chromosome 1"/>
</dbReference>
<dbReference type="PROSITE" id="PS51123">
    <property type="entry name" value="OMPA_2"/>
    <property type="match status" value="1"/>
</dbReference>
<evidence type="ECO:0000259" key="2">
    <source>
        <dbReference type="PROSITE" id="PS51123"/>
    </source>
</evidence>
<evidence type="ECO:0000313" key="3">
    <source>
        <dbReference type="EMBL" id="CUQ67728.1"/>
    </source>
</evidence>
<gene>
    <name evidence="3" type="ORF">NITINOP_2756</name>
</gene>
<keyword evidence="1" id="KW-0472">Membrane</keyword>